<dbReference type="InterPro" id="IPR022813">
    <property type="entry name" value="SecD/SecF_arch_bac"/>
</dbReference>
<evidence type="ECO:0000256" key="9">
    <source>
        <dbReference type="ARBA" id="ARBA00023136"/>
    </source>
</evidence>
<evidence type="ECO:0000256" key="6">
    <source>
        <dbReference type="ARBA" id="ARBA00022927"/>
    </source>
</evidence>
<feature type="domain" description="SSD" evidence="11">
    <location>
        <begin position="142"/>
        <end position="293"/>
    </location>
</feature>
<organism evidence="12 13">
    <name type="scientific">Leptospirillum ferriphilum YSK</name>
    <dbReference type="NCBI Taxonomy" id="1441628"/>
    <lineage>
        <taxon>Bacteria</taxon>
        <taxon>Pseudomonadati</taxon>
        <taxon>Nitrospirota</taxon>
        <taxon>Nitrospiria</taxon>
        <taxon>Nitrospirales</taxon>
        <taxon>Nitrospiraceae</taxon>
        <taxon>Leptospirillum</taxon>
    </lineage>
</organism>
<reference evidence="12 13" key="2">
    <citation type="journal article" date="2015" name="Biomed. Res. Int.">
        <title>Effects of Arsenite Resistance on the Growth and Functional Gene Expression of Leptospirillum ferriphilum and Acidithiobacillus thiooxidans in Pure Culture and Coculture.</title>
        <authorList>
            <person name="Jiang H."/>
            <person name="Liang Y."/>
            <person name="Yin H."/>
            <person name="Xiao Y."/>
            <person name="Guo X."/>
            <person name="Xu Y."/>
            <person name="Hu Q."/>
            <person name="Liu H."/>
            <person name="Liu X."/>
        </authorList>
    </citation>
    <scope>NUCLEOTIDE SEQUENCE [LARGE SCALE GENOMIC DNA]</scope>
    <source>
        <strain evidence="12 13">YSK</strain>
    </source>
</reference>
<dbReference type="RefSeq" id="WP_014960914.1">
    <property type="nucleotide sequence ID" value="NZ_CP007243.1"/>
</dbReference>
<dbReference type="NCBIfam" id="TIGR00966">
    <property type="entry name" value="transloc_SecF"/>
    <property type="match status" value="1"/>
</dbReference>
<evidence type="ECO:0000256" key="7">
    <source>
        <dbReference type="ARBA" id="ARBA00022989"/>
    </source>
</evidence>
<dbReference type="HOGENOM" id="CLU_050012_0_1_0"/>
<keyword evidence="5 10" id="KW-0812">Transmembrane</keyword>
<feature type="transmembrane region" description="Helical" evidence="10">
    <location>
        <begin position="244"/>
        <end position="265"/>
    </location>
</feature>
<dbReference type="GO" id="GO:0005886">
    <property type="term" value="C:plasma membrane"/>
    <property type="evidence" value="ECO:0007669"/>
    <property type="project" value="UniProtKB-SubCell"/>
</dbReference>
<proteinExistence type="inferred from homology"/>
<evidence type="ECO:0000259" key="11">
    <source>
        <dbReference type="PROSITE" id="PS50156"/>
    </source>
</evidence>
<evidence type="ECO:0000313" key="13">
    <source>
        <dbReference type="Proteomes" id="UP000027059"/>
    </source>
</evidence>
<dbReference type="InterPro" id="IPR000731">
    <property type="entry name" value="SSD"/>
</dbReference>
<dbReference type="OrthoDB" id="9774769at2"/>
<dbReference type="PANTHER" id="PTHR30081:SF8">
    <property type="entry name" value="PROTEIN TRANSLOCASE SUBUNIT SECF"/>
    <property type="match status" value="1"/>
</dbReference>
<dbReference type="KEGG" id="lfp:Y981_05665"/>
<keyword evidence="3 10" id="KW-1003">Cell membrane</keyword>
<dbReference type="InterPro" id="IPR022645">
    <property type="entry name" value="SecD/SecF_bac"/>
</dbReference>
<evidence type="ECO:0000256" key="10">
    <source>
        <dbReference type="HAMAP-Rule" id="MF_01464"/>
    </source>
</evidence>
<protein>
    <recommendedName>
        <fullName evidence="10">Protein-export membrane protein SecF</fullName>
    </recommendedName>
</protein>
<dbReference type="Pfam" id="PF07549">
    <property type="entry name" value="Sec_GG"/>
    <property type="match status" value="1"/>
</dbReference>
<dbReference type="InterPro" id="IPR005665">
    <property type="entry name" value="SecF_bac"/>
</dbReference>
<keyword evidence="8 10" id="KW-0811">Translocation</keyword>
<feature type="transmembrane region" description="Helical" evidence="10">
    <location>
        <begin position="192"/>
        <end position="213"/>
    </location>
</feature>
<dbReference type="InterPro" id="IPR022646">
    <property type="entry name" value="SecD/SecF_CS"/>
</dbReference>
<reference evidence="13" key="1">
    <citation type="submission" date="2014-02" db="EMBL/GenBank/DDBJ databases">
        <title>Complete genome sequence and comparative genomic analysis of the nitrogen-fixing bacterium Leptospirillum ferriphilum YSK.</title>
        <authorList>
            <person name="Guo X."/>
            <person name="Yin H."/>
            <person name="Liang Y."/>
            <person name="Hu Q."/>
            <person name="Ma L."/>
            <person name="Xiao Y."/>
            <person name="Zhang X."/>
            <person name="Qiu G."/>
            <person name="Liu X."/>
        </authorList>
    </citation>
    <scope>NUCLEOTIDE SEQUENCE [LARGE SCALE GENOMIC DNA]</scope>
    <source>
        <strain evidence="13">YSK</strain>
    </source>
</reference>
<evidence type="ECO:0000256" key="1">
    <source>
        <dbReference type="ARBA" id="ARBA00004651"/>
    </source>
</evidence>
<dbReference type="AlphaFoldDB" id="A0A059XTP1"/>
<feature type="transmembrane region" description="Helical" evidence="10">
    <location>
        <begin position="141"/>
        <end position="158"/>
    </location>
</feature>
<sequence length="321" mass="34562">MIELIKNPSIDFMGKRKISLTISAVFLLLGLVALLQISRGKANLGIDFVGGTAVQVHFQKNVSLQSVRSLLEKDGFHGVQIQNIQSSSDILIRTKVEKKDGSPVSSALLKDLRSGFPGNPMTILSATEIGPTIGNELAGKAFLAILYSIFGIIVYIAFRFEFRFGVAAAISTFHNVMAVLGILYLLGVEINLLVVTALLTLAGYSLTDTVVVFDRIREQLRRATRQSMEELINQGINQVLSRTVVVSSTVVLVLVALFFFGGPVIHDFSLALLLGVVIGTFASIFVASPLLLVIPKGKKSTLVASRPAPADGVRNTNPRNG</sequence>
<dbReference type="SUPFAM" id="SSF82866">
    <property type="entry name" value="Multidrug efflux transporter AcrB transmembrane domain"/>
    <property type="match status" value="1"/>
</dbReference>
<comment type="subunit">
    <text evidence="10">Forms a complex with SecD. Part of the essential Sec protein translocation apparatus which comprises SecA, SecYEG and auxiliary proteins SecDF. Other proteins may also be involved.</text>
</comment>
<evidence type="ECO:0000256" key="3">
    <source>
        <dbReference type="ARBA" id="ARBA00022475"/>
    </source>
</evidence>
<evidence type="ECO:0000256" key="2">
    <source>
        <dbReference type="ARBA" id="ARBA00022448"/>
    </source>
</evidence>
<dbReference type="PRINTS" id="PR01755">
    <property type="entry name" value="SECFTRNLCASE"/>
</dbReference>
<dbReference type="NCBIfam" id="TIGR00916">
    <property type="entry name" value="2A0604s01"/>
    <property type="match status" value="1"/>
</dbReference>
<comment type="function">
    <text evidence="10">Part of the Sec protein translocase complex. Interacts with the SecYEG preprotein conducting channel. SecDF uses the proton motive force (PMF) to complete protein translocation after the ATP-dependent function of SecA.</text>
</comment>
<keyword evidence="6 10" id="KW-0653">Protein transport</keyword>
<keyword evidence="7 10" id="KW-1133">Transmembrane helix</keyword>
<dbReference type="GO" id="GO:0065002">
    <property type="term" value="P:intracellular protein transmembrane transport"/>
    <property type="evidence" value="ECO:0007669"/>
    <property type="project" value="UniProtKB-UniRule"/>
</dbReference>
<evidence type="ECO:0000313" key="12">
    <source>
        <dbReference type="EMBL" id="AIA30440.1"/>
    </source>
</evidence>
<dbReference type="InterPro" id="IPR048634">
    <property type="entry name" value="SecD_SecF_C"/>
</dbReference>
<comment type="similarity">
    <text evidence="10">Belongs to the SecD/SecF family. SecF subfamily.</text>
</comment>
<evidence type="ECO:0000256" key="4">
    <source>
        <dbReference type="ARBA" id="ARBA00022519"/>
    </source>
</evidence>
<dbReference type="PANTHER" id="PTHR30081">
    <property type="entry name" value="PROTEIN-EXPORT MEMBRANE PROTEIN SEC"/>
    <property type="match status" value="1"/>
</dbReference>
<gene>
    <name evidence="10" type="primary">secF</name>
    <name evidence="12" type="ORF">Y981_05665</name>
</gene>
<dbReference type="Pfam" id="PF02355">
    <property type="entry name" value="SecD_SecF_C"/>
    <property type="match status" value="1"/>
</dbReference>
<keyword evidence="4" id="KW-0997">Cell inner membrane</keyword>
<dbReference type="PROSITE" id="PS50156">
    <property type="entry name" value="SSD"/>
    <property type="match status" value="1"/>
</dbReference>
<comment type="subcellular location">
    <subcellularLocation>
        <location evidence="1 10">Cell membrane</location>
        <topology evidence="1 10">Multi-pass membrane protein</topology>
    </subcellularLocation>
</comment>
<dbReference type="GO" id="GO:0006605">
    <property type="term" value="P:protein targeting"/>
    <property type="evidence" value="ECO:0007669"/>
    <property type="project" value="UniProtKB-UniRule"/>
</dbReference>
<dbReference type="HAMAP" id="MF_01464_B">
    <property type="entry name" value="SecF_B"/>
    <property type="match status" value="1"/>
</dbReference>
<dbReference type="EMBL" id="CP007243">
    <property type="protein sequence ID" value="AIA30440.1"/>
    <property type="molecule type" value="Genomic_DNA"/>
</dbReference>
<dbReference type="Proteomes" id="UP000027059">
    <property type="component" value="Chromosome"/>
</dbReference>
<keyword evidence="2 10" id="KW-0813">Transport</keyword>
<dbReference type="GO" id="GO:0015450">
    <property type="term" value="F:protein-transporting ATPase activity"/>
    <property type="evidence" value="ECO:0007669"/>
    <property type="project" value="InterPro"/>
</dbReference>
<feature type="transmembrane region" description="Helical" evidence="10">
    <location>
        <begin position="165"/>
        <end position="186"/>
    </location>
</feature>
<keyword evidence="9 10" id="KW-0472">Membrane</keyword>
<name>A0A059XTP1_9BACT</name>
<feature type="transmembrane region" description="Helical" evidence="10">
    <location>
        <begin position="20"/>
        <end position="38"/>
    </location>
</feature>
<dbReference type="GO" id="GO:0043952">
    <property type="term" value="P:protein transport by the Sec complex"/>
    <property type="evidence" value="ECO:0007669"/>
    <property type="project" value="UniProtKB-UniRule"/>
</dbReference>
<dbReference type="InterPro" id="IPR055344">
    <property type="entry name" value="SecD_SecF_C_bact"/>
</dbReference>
<evidence type="ECO:0000256" key="8">
    <source>
        <dbReference type="ARBA" id="ARBA00023010"/>
    </source>
</evidence>
<keyword evidence="13" id="KW-1185">Reference proteome</keyword>
<dbReference type="Gene3D" id="1.20.1640.10">
    <property type="entry name" value="Multidrug efflux transporter AcrB transmembrane domain"/>
    <property type="match status" value="1"/>
</dbReference>
<accession>A0A059XTP1</accession>
<evidence type="ECO:0000256" key="5">
    <source>
        <dbReference type="ARBA" id="ARBA00022692"/>
    </source>
</evidence>
<feature type="transmembrane region" description="Helical" evidence="10">
    <location>
        <begin position="271"/>
        <end position="294"/>
    </location>
</feature>